<organism evidence="1 2">
    <name type="scientific">Vibrio aerogenes CECT 7868</name>
    <dbReference type="NCBI Taxonomy" id="1216006"/>
    <lineage>
        <taxon>Bacteria</taxon>
        <taxon>Pseudomonadati</taxon>
        <taxon>Pseudomonadota</taxon>
        <taxon>Gammaproteobacteria</taxon>
        <taxon>Vibrionales</taxon>
        <taxon>Vibrionaceae</taxon>
        <taxon>Vibrio</taxon>
    </lineage>
</organism>
<proteinExistence type="predicted"/>
<accession>A0A1M5W0K2</accession>
<dbReference type="STRING" id="1216006.VA7868_00574"/>
<dbReference type="Proteomes" id="UP000184608">
    <property type="component" value="Unassembled WGS sequence"/>
</dbReference>
<keyword evidence="2" id="KW-1185">Reference proteome</keyword>
<name>A0A1M5W0K2_9VIBR</name>
<sequence>MGIHALIGLLHQTHSDDQLIFQIGIKQKSYQIFCDVRHFFADLIKEKTARNPNY</sequence>
<evidence type="ECO:0000313" key="1">
    <source>
        <dbReference type="EMBL" id="SHH81001.1"/>
    </source>
</evidence>
<dbReference type="AlphaFoldDB" id="A0A1M5W0K2"/>
<gene>
    <name evidence="1" type="ORF">VA7868_00574</name>
</gene>
<dbReference type="EMBL" id="FQXZ01000006">
    <property type="protein sequence ID" value="SHH81001.1"/>
    <property type="molecule type" value="Genomic_DNA"/>
</dbReference>
<reference evidence="1 2" key="1">
    <citation type="submission" date="2016-11" db="EMBL/GenBank/DDBJ databases">
        <authorList>
            <person name="Jaros S."/>
            <person name="Januszkiewicz K."/>
            <person name="Wedrychowicz H."/>
        </authorList>
    </citation>
    <scope>NUCLEOTIDE SEQUENCE [LARGE SCALE GENOMIC DNA]</scope>
    <source>
        <strain evidence="1 2">CECT 7868</strain>
    </source>
</reference>
<evidence type="ECO:0000313" key="2">
    <source>
        <dbReference type="Proteomes" id="UP000184608"/>
    </source>
</evidence>
<protein>
    <submittedName>
        <fullName evidence="1">Uncharacterized protein</fullName>
    </submittedName>
</protein>